<comment type="caution">
    <text evidence="1">The sequence shown here is derived from an EMBL/GenBank/DDBJ whole genome shotgun (WGS) entry which is preliminary data.</text>
</comment>
<keyword evidence="2" id="KW-1185">Reference proteome</keyword>
<proteinExistence type="predicted"/>
<organism evidence="1 2">
    <name type="scientific">Fusarium decemcellulare</name>
    <dbReference type="NCBI Taxonomy" id="57161"/>
    <lineage>
        <taxon>Eukaryota</taxon>
        <taxon>Fungi</taxon>
        <taxon>Dikarya</taxon>
        <taxon>Ascomycota</taxon>
        <taxon>Pezizomycotina</taxon>
        <taxon>Sordariomycetes</taxon>
        <taxon>Hypocreomycetidae</taxon>
        <taxon>Hypocreales</taxon>
        <taxon>Nectriaceae</taxon>
        <taxon>Fusarium</taxon>
        <taxon>Fusarium decemcellulare species complex</taxon>
    </lineage>
</organism>
<evidence type="ECO:0000313" key="1">
    <source>
        <dbReference type="EMBL" id="KAJ3530216.1"/>
    </source>
</evidence>
<protein>
    <submittedName>
        <fullName evidence="1">Uncharacterized protein</fullName>
    </submittedName>
</protein>
<dbReference type="EMBL" id="JANRMS010001197">
    <property type="protein sequence ID" value="KAJ3530216.1"/>
    <property type="molecule type" value="Genomic_DNA"/>
</dbReference>
<reference evidence="1" key="1">
    <citation type="submission" date="2022-08" db="EMBL/GenBank/DDBJ databases">
        <title>Genome Sequence of Fusarium decemcellulare.</title>
        <authorList>
            <person name="Buettner E."/>
        </authorList>
    </citation>
    <scope>NUCLEOTIDE SEQUENCE</scope>
    <source>
        <strain evidence="1">Babe19</strain>
    </source>
</reference>
<sequence>MDVDSLDELNRRRDKRNRENVALANLGIRTSADIFEAAERQLEEARLWKAPAQAGPADTSALASLGIQTSAEIWEATQKQYEKPGQKFQPPRQQRTRKPTTASSRRAVSKVQEAVKHRGPGPGRPSRQGGRRRAGSDSTEERTPKRARNAGREEKTDAERERDVVAVLQALEDEFGEKERLSHRQEWCKPVPHERKVETVQNFYKAFHNVATLPILTCMFCYRKYGAAELGDVEWEWWRASPIEKHDQSPFQCPCCFPDGKKIPGCAECVRHLERGILSPAARLHTRLGCEHMFPNELKGLTPVEEKLIALNSCYGFITKYSLQEGHRQSVRYPKHVKGHITVFPNNVQELATNVLPHPLLKVLDEIHVSWQGAEKPAASDLSSLLSVRRRVVEKALMWLKKHNPLYADIEIDMAELNSWEAPEHGVPPQIYERLERNEPSAWDKARTGQVVPRTERGLEDNGESVDIREVLETLARGDDLEANGNVAAESREDPDGGDGAGDRNLGGTNVPIHEISSSGMFALDGQPGVTDTEKLRYAHAALDRDGGRGETGASASTGSAEVRRGHASEPYILLSRGDDFADSFEPRFLAKTFPTLFPLGSGGPRQAEENTDDVAARLGGVTGADADADADAEARARSLVSSRNMTLETWARAVLQRHGGRFATHHIFAFLIFNMGVRSRNRRVSMLSVTRSNFPDVERIVHSLSTERLEVAKVELEEAGKTADESVNQLLKSLSLYGFRQPMSRESRLSLRRKIKSAIIRDGIPAIWFTLNPNDITNPVKLRLAAYRTREPAEAEAFLTSLDLAYKRTRLAISDPLSSAMFFHREVSMFFEHYVKTGKESVFGRISRYFGAVETNERGSLHVHGLLWLQGNMHLSSILGDIEGEDQAAYRERVIQYVDSVFTEACSPESRSVAERSVTSDISSLLQNSDQFAAAFNEEANFCAGATQIHTHSPTCVKYSIGGHGGKHRNPCRFKAPWTLSDKTSFTDDGVLQIRRTHSMVNRWNRAMAVGLRHNHDISFIATQCKTMAIVFYVTNYATKVEDPVWKRVAAATEIFPVVGESTADEVESQGGQCHNKTRQFLMRVANRIFTERALSQVEVVAHLLGYPTEFASNAAWTFLNVSSLYWDILRRWRHLQHESGVETTGGQAEETVLLEATGEKVSLVQAYPHRGRLLQRLSLYDYMSVVKLKRKRKGVGAWGEIQLDESWPSSRAWVQVLRKPGEDAVVCFDGYLSTDFGAEGEDHHRRAAVQHLAIFVPWESFLYETSGDINTIWELQKQALPRRMSFVANNIQLLHRSAEDAKRDARQWAAQSGTGDAGDGAIESDSDAGDGNEESKAAYRSDDIGTATRLLDVLRQAITRKEITAGSAEISRMVQRLSRFQESVMRSTDELRGTIVSVRGLEASGAAERQPLEPMPKQERLRAIKSQQASASREKERMIQGMQSQLDDGTTSRGSAVYSVLSGYGEDDVHLTATDLEMSGVGPTARIQFGPSTSFSEAGRLLAQTFTLNREQSIALRLLCRQLDRLSHDESETPQLFQYVGGEGGTGKSRVIATVAELFAAKGISHRLLVTATSGTAAANINGITIHSACGFSKDAGPRRGRGADINDFAAQDSSSLRVDGRSTAEWREKWLLIIDEVSMLGARTLYLVNEQLRKLRGCAQDFGGIPIVLFSGDFHQFRPVQERSILLPSSSIPWDDEKSFKAEQRFQHDRAHALWNKFTTVVILHEQVRAAGDPRLQQLLKRIRHGTQDQSDVDFLNGKCYKEGRRIPWESGVTVVTPLNRNRWNLNVEATLAFQVQRQSLVRIFVSEHKWKDGQPTEEEALTMLGYGDDSEIPVPATFMFVPGMPVVVNKNTHQGLKLVNGAGYTAVDVVLDKAYPGHRISAEMALHFGPPAGIVLASETTRDFQFVGMPAGTILLTPMSTKIDCQRKRPWQKHGVSRRGLPCTAAFACTDYKVQSKTLDRVALELRGTRMTSINGEAVPSHCDPYSLYVQLSRCRTLDGITLLSRARERDFVGNCVPDDMVAAEERLEELSKATIRDAERCLGQSPSALPSQQRSNALVVGNGNNMATTDVVTTSYLLGNLHCPSCVTLIRSLLHEAYGDNVIWVSPNLVTSVVTVEHKDNTSASVRSMEKTLEDVGFEVCGINTTASSANDLYRTSAVDLGESILRPKPSSSAAEAARVAHLKNCEACRAEAANHDEPEHDEKRQLALVSSKTSELSTRRSSLPYALQQVVTDTAPPSTWRVTLSVGGMTCAVCVNTITEEIQKYPWITKASVNLVSNSATIDYTDGDRTQDIVDAIEDLGYEAAIDQVINLEEQKRSADEREVEVRVDGIFCSRCPERISTTLRSLAPDRLQIVQEPTVQNPIIRLRYTPKAPNFTIRHILRAIEAADESLKTSIYHPPTLEERSRAIRAKHQRALLYREVLTIVFAIPTFVLGIVYMSLLPDSNHGKMYLMKPWTSGLSRLDIALFILATPVYFFAADVFHVRAVKEVRTMWRSNSRMPVIQRFYRFGSMNMLVSLGTSIAYISSVAQMIAATASNRKHHASGAEMYFDSVVFLTLFLLAGRLIEGYSKSKTGDAVEMLGKLRPTTALLLEKDKAGNQTITTVAIDQLDSGDIIRIPHGTSPAADGIIVKGETSFDESSLTGESRPIKKVEGDQVFAGTINKASAVTVRVTGTSGQSMLDQIVQVVREGQTKRAPIEQIADLLTTYFVPVITLVAIITWVVWMAVGFSNAVPDHQGESSGGWVVFALQFAIAVFVVACPCGLALAAPTAIFVGGGIAAKHGILAKGGGEAFEKASKIDCVVFDKTGTLTEGGEPQITDSAVFPDNSYNEEERRDLMSALKAVEENSSHPIAKAVVSFCGTDTPTADVEGLEELPGRGMKASYKDTRAKGKDIIVGNELLMQDFSVAISAHVSSLLETWKAEAKSVALVATKPSAVKPLR</sequence>
<name>A0ACC1S1L8_9HYPO</name>
<gene>
    <name evidence="1" type="ORF">NM208_g9424</name>
</gene>
<evidence type="ECO:0000313" key="2">
    <source>
        <dbReference type="Proteomes" id="UP001148629"/>
    </source>
</evidence>
<dbReference type="Proteomes" id="UP001148629">
    <property type="component" value="Unassembled WGS sequence"/>
</dbReference>
<accession>A0ACC1S1L8</accession>